<dbReference type="EMBL" id="QHKI01000056">
    <property type="protein sequence ID" value="RSM73452.1"/>
    <property type="molecule type" value="Genomic_DNA"/>
</dbReference>
<protein>
    <submittedName>
        <fullName evidence="1">Uncharacterized protein</fullName>
    </submittedName>
</protein>
<name>A0A428YUZ6_KIBAR</name>
<dbReference type="AlphaFoldDB" id="A0A428YUZ6"/>
<reference evidence="1 2" key="1">
    <citation type="submission" date="2018-05" db="EMBL/GenBank/DDBJ databases">
        <title>Evolution of GPA BGCs.</title>
        <authorList>
            <person name="Waglechner N."/>
            <person name="Wright G.D."/>
        </authorList>
    </citation>
    <scope>NUCLEOTIDE SEQUENCE [LARGE SCALE GENOMIC DNA]</scope>
    <source>
        <strain evidence="1 2">A82846</strain>
    </source>
</reference>
<gene>
    <name evidence="1" type="ORF">DMH04_41305</name>
</gene>
<accession>A0A428YUZ6</accession>
<proteinExistence type="predicted"/>
<sequence length="201" mass="21509">MPPSTANLLIGKIGDAMIAPYGTTPPFTIPPSGSFDIAAAVLPGAWTAANLGYLHEDDTPEFGFDINTTNITAWQANGTILRTSMNSKVRSVKFSCREFNRRTWGLQEPGTVWTAGANGSYSGAIPASGGNPPKAILLEIYDLDPGYKVWWYVPRCTIASIGAFKAGPTDTFNAQFTLNFEAVNTTDPLYYVVGNHPGLAA</sequence>
<evidence type="ECO:0000313" key="1">
    <source>
        <dbReference type="EMBL" id="RSM73452.1"/>
    </source>
</evidence>
<dbReference type="InterPro" id="IPR058154">
    <property type="entry name" value="Bxb1_TTP-like"/>
</dbReference>
<comment type="caution">
    <text evidence="1">The sequence shown here is derived from an EMBL/GenBank/DDBJ whole genome shotgun (WGS) entry which is preliminary data.</text>
</comment>
<organism evidence="1 2">
    <name type="scientific">Kibdelosporangium aridum</name>
    <dbReference type="NCBI Taxonomy" id="2030"/>
    <lineage>
        <taxon>Bacteria</taxon>
        <taxon>Bacillati</taxon>
        <taxon>Actinomycetota</taxon>
        <taxon>Actinomycetes</taxon>
        <taxon>Pseudonocardiales</taxon>
        <taxon>Pseudonocardiaceae</taxon>
        <taxon>Kibdelosporangium</taxon>
    </lineage>
</organism>
<dbReference type="Proteomes" id="UP000287547">
    <property type="component" value="Unassembled WGS sequence"/>
</dbReference>
<dbReference type="RefSeq" id="WP_037253814.1">
    <property type="nucleotide sequence ID" value="NZ_QHKI01000056.1"/>
</dbReference>
<evidence type="ECO:0000313" key="2">
    <source>
        <dbReference type="Proteomes" id="UP000287547"/>
    </source>
</evidence>
<dbReference type="OrthoDB" id="4130395at2"/>
<dbReference type="Pfam" id="PF25681">
    <property type="entry name" value="Phage_TTP_17"/>
    <property type="match status" value="1"/>
</dbReference>